<accession>A0A7W5AMX2</accession>
<comment type="caution">
    <text evidence="1">The sequence shown here is derived from an EMBL/GenBank/DDBJ whole genome shotgun (WGS) entry which is preliminary data.</text>
</comment>
<protein>
    <submittedName>
        <fullName evidence="1">Uncharacterized protein</fullName>
    </submittedName>
</protein>
<organism evidence="1 2">
    <name type="scientific">Actinoplanes campanulatus</name>
    <dbReference type="NCBI Taxonomy" id="113559"/>
    <lineage>
        <taxon>Bacteria</taxon>
        <taxon>Bacillati</taxon>
        <taxon>Actinomycetota</taxon>
        <taxon>Actinomycetes</taxon>
        <taxon>Micromonosporales</taxon>
        <taxon>Micromonosporaceae</taxon>
        <taxon>Actinoplanes</taxon>
    </lineage>
</organism>
<dbReference type="Proteomes" id="UP000590749">
    <property type="component" value="Unassembled WGS sequence"/>
</dbReference>
<name>A0A7W5AMX2_9ACTN</name>
<evidence type="ECO:0000313" key="2">
    <source>
        <dbReference type="Proteomes" id="UP000590749"/>
    </source>
</evidence>
<dbReference type="RefSeq" id="WP_183225131.1">
    <property type="nucleotide sequence ID" value="NZ_BMPW01000020.1"/>
</dbReference>
<reference evidence="1 2" key="1">
    <citation type="submission" date="2020-08" db="EMBL/GenBank/DDBJ databases">
        <title>Genomic Encyclopedia of Type Strains, Phase III (KMG-III): the genomes of soil and plant-associated and newly described type strains.</title>
        <authorList>
            <person name="Whitman W."/>
        </authorList>
    </citation>
    <scope>NUCLEOTIDE SEQUENCE [LARGE SCALE GENOMIC DNA]</scope>
    <source>
        <strain evidence="1 2">CECT 3287</strain>
    </source>
</reference>
<dbReference type="EMBL" id="JACHXF010000017">
    <property type="protein sequence ID" value="MBB3099051.1"/>
    <property type="molecule type" value="Genomic_DNA"/>
</dbReference>
<dbReference type="AlphaFoldDB" id="A0A7W5AMX2"/>
<keyword evidence="2" id="KW-1185">Reference proteome</keyword>
<sequence length="98" mass="10802">MPSATLTRTCPAYCARIHDEQPDEVVAHETPVVGIPALGSRPLRLQMSQADCDPAPRLHVGSYDLDLYNAERLLAELHMKVTIMREAQARLHASLTVA</sequence>
<gene>
    <name evidence="1" type="ORF">FHR83_006757</name>
</gene>
<evidence type="ECO:0000313" key="1">
    <source>
        <dbReference type="EMBL" id="MBB3099051.1"/>
    </source>
</evidence>
<proteinExistence type="predicted"/>